<reference evidence="2" key="1">
    <citation type="journal article" date="2023" name="G3 (Bethesda)">
        <title>Genome assembly and association tests identify interacting loci associated with vigor, precocity, and sex in interspecific pistachio rootstocks.</title>
        <authorList>
            <person name="Palmer W."/>
            <person name="Jacygrad E."/>
            <person name="Sagayaradj S."/>
            <person name="Cavanaugh K."/>
            <person name="Han R."/>
            <person name="Bertier L."/>
            <person name="Beede B."/>
            <person name="Kafkas S."/>
            <person name="Golino D."/>
            <person name="Preece J."/>
            <person name="Michelmore R."/>
        </authorList>
    </citation>
    <scope>NUCLEOTIDE SEQUENCE [LARGE SCALE GENOMIC DNA]</scope>
</reference>
<evidence type="ECO:0000313" key="1">
    <source>
        <dbReference type="EMBL" id="KAJ0028844.1"/>
    </source>
</evidence>
<evidence type="ECO:0000313" key="2">
    <source>
        <dbReference type="Proteomes" id="UP001163603"/>
    </source>
</evidence>
<dbReference type="EMBL" id="CM047744">
    <property type="protein sequence ID" value="KAJ0028844.1"/>
    <property type="molecule type" value="Genomic_DNA"/>
</dbReference>
<keyword evidence="2" id="KW-1185">Reference proteome</keyword>
<accession>A0ACC0Y5V9</accession>
<name>A0ACC0Y5V9_9ROSI</name>
<comment type="caution">
    <text evidence="1">The sequence shown here is derived from an EMBL/GenBank/DDBJ whole genome shotgun (WGS) entry which is preliminary data.</text>
</comment>
<organism evidence="1 2">
    <name type="scientific">Pistacia integerrima</name>
    <dbReference type="NCBI Taxonomy" id="434235"/>
    <lineage>
        <taxon>Eukaryota</taxon>
        <taxon>Viridiplantae</taxon>
        <taxon>Streptophyta</taxon>
        <taxon>Embryophyta</taxon>
        <taxon>Tracheophyta</taxon>
        <taxon>Spermatophyta</taxon>
        <taxon>Magnoliopsida</taxon>
        <taxon>eudicotyledons</taxon>
        <taxon>Gunneridae</taxon>
        <taxon>Pentapetalae</taxon>
        <taxon>rosids</taxon>
        <taxon>malvids</taxon>
        <taxon>Sapindales</taxon>
        <taxon>Anacardiaceae</taxon>
        <taxon>Pistacia</taxon>
    </lineage>
</organism>
<gene>
    <name evidence="1" type="ORF">Pint_34999</name>
</gene>
<proteinExistence type="predicted"/>
<dbReference type="Proteomes" id="UP001163603">
    <property type="component" value="Chromosome 9"/>
</dbReference>
<sequence>MAHFSGSSPPVTYPVSIISPHFCAHNYPIDLAIVRKVMTITDGNFVVQDINGNILFKVKGALLSIHDRRVLIDAAGNPIVTLRRKTVSAHDRWQVFRGESTESGDLIFTVKRSSMFQLKTKLDVFLANNTKENVCDFKVKGSWLERSCVIYAGDSSTIVAQMHKKHTAQSILIGKDHFMVTVNPNIDYAFIISLIVILDAINSAAAAVQLVQLLQLVAPWMIYHKAIPHFLISMAQPSSHTRPTPPPNADSSPVPIIGPQFCSPYHVDLVIMRNVLSLRDGSFVVTDVNGNILFSVKGKLISLHHNRVLLDGADNPLVTIRRKIISLHKKWYVFRGESRDFKDHLFTVGKSSVVQLMKTLDVYLASNTKEDVCDFRVKGNWLERACVVYAGESSTTVAQMHKKLSVGDKGRFMVTVYPNIDYAFIVALIVILDAIHDDDGDD</sequence>
<protein>
    <submittedName>
        <fullName evidence="1">Uncharacterized protein</fullName>
    </submittedName>
</protein>